<evidence type="ECO:0000256" key="2">
    <source>
        <dbReference type="ARBA" id="ARBA00022741"/>
    </source>
</evidence>
<dbReference type="Pfam" id="PF13361">
    <property type="entry name" value="UvrD_C"/>
    <property type="match status" value="2"/>
</dbReference>
<evidence type="ECO:0000256" key="4">
    <source>
        <dbReference type="ARBA" id="ARBA00022801"/>
    </source>
</evidence>
<dbReference type="InterPro" id="IPR027417">
    <property type="entry name" value="P-loop_NTPase"/>
</dbReference>
<dbReference type="EC" id="5.6.2.4" evidence="12"/>
<dbReference type="PANTHER" id="PTHR11070:SF67">
    <property type="entry name" value="DNA 3'-5' HELICASE"/>
    <property type="match status" value="1"/>
</dbReference>
<evidence type="ECO:0000256" key="8">
    <source>
        <dbReference type="ARBA" id="ARBA00023125"/>
    </source>
</evidence>
<evidence type="ECO:0000256" key="5">
    <source>
        <dbReference type="ARBA" id="ARBA00022806"/>
    </source>
</evidence>
<reference evidence="19" key="1">
    <citation type="submission" date="2016-10" db="EMBL/GenBank/DDBJ databases">
        <authorList>
            <person name="Varghese N."/>
            <person name="Submissions S."/>
        </authorList>
    </citation>
    <scope>NUCLEOTIDE SEQUENCE [LARGE SCALE GENOMIC DNA]</scope>
    <source>
        <strain evidence="19">DSM 16995</strain>
    </source>
</reference>
<evidence type="ECO:0000256" key="13">
    <source>
        <dbReference type="ARBA" id="ARBA00048988"/>
    </source>
</evidence>
<keyword evidence="9" id="KW-0234">DNA repair</keyword>
<dbReference type="PROSITE" id="PS51217">
    <property type="entry name" value="UVRD_HELICASE_CTER"/>
    <property type="match status" value="1"/>
</dbReference>
<dbReference type="RefSeq" id="WP_092162427.1">
    <property type="nucleotide sequence ID" value="NZ_FNGA01000004.1"/>
</dbReference>
<dbReference type="PROSITE" id="PS51198">
    <property type="entry name" value="UVRD_HELICASE_ATP_BIND"/>
    <property type="match status" value="1"/>
</dbReference>
<dbReference type="PANTHER" id="PTHR11070">
    <property type="entry name" value="UVRD / RECB / PCRA DNA HELICASE FAMILY MEMBER"/>
    <property type="match status" value="1"/>
</dbReference>
<evidence type="ECO:0000313" key="19">
    <source>
        <dbReference type="Proteomes" id="UP000199053"/>
    </source>
</evidence>
<protein>
    <recommendedName>
        <fullName evidence="12">DNA 3'-5' helicase</fullName>
        <ecNumber evidence="12">5.6.2.4</ecNumber>
    </recommendedName>
</protein>
<dbReference type="GO" id="GO:0003677">
    <property type="term" value="F:DNA binding"/>
    <property type="evidence" value="ECO:0007669"/>
    <property type="project" value="UniProtKB-KW"/>
</dbReference>
<dbReference type="Pfam" id="PF00580">
    <property type="entry name" value="UvrD-helicase"/>
    <property type="match status" value="1"/>
</dbReference>
<organism evidence="18 19">
    <name type="scientific">Maridesulfovibrio ferrireducens</name>
    <dbReference type="NCBI Taxonomy" id="246191"/>
    <lineage>
        <taxon>Bacteria</taxon>
        <taxon>Pseudomonadati</taxon>
        <taxon>Thermodesulfobacteriota</taxon>
        <taxon>Desulfovibrionia</taxon>
        <taxon>Desulfovibrionales</taxon>
        <taxon>Desulfovibrionaceae</taxon>
        <taxon>Maridesulfovibrio</taxon>
    </lineage>
</organism>
<dbReference type="Gene3D" id="3.90.320.10">
    <property type="match status" value="1"/>
</dbReference>
<dbReference type="OrthoDB" id="9810135at2"/>
<proteinExistence type="predicted"/>
<evidence type="ECO:0000259" key="17">
    <source>
        <dbReference type="PROSITE" id="PS51217"/>
    </source>
</evidence>
<dbReference type="STRING" id="246191.SAMN05660337_2958"/>
<dbReference type="InterPro" id="IPR000212">
    <property type="entry name" value="DNA_helicase_UvrD/REP"/>
</dbReference>
<dbReference type="Gene3D" id="3.40.50.300">
    <property type="entry name" value="P-loop containing nucleotide triphosphate hydrolases"/>
    <property type="match status" value="4"/>
</dbReference>
<dbReference type="GO" id="GO:0005524">
    <property type="term" value="F:ATP binding"/>
    <property type="evidence" value="ECO:0007669"/>
    <property type="project" value="UniProtKB-UniRule"/>
</dbReference>
<dbReference type="EMBL" id="FNGA01000004">
    <property type="protein sequence ID" value="SDL41170.1"/>
    <property type="molecule type" value="Genomic_DNA"/>
</dbReference>
<keyword evidence="3" id="KW-0227">DNA damage</keyword>
<dbReference type="Pfam" id="PF12705">
    <property type="entry name" value="PDDEXK_1"/>
    <property type="match status" value="1"/>
</dbReference>
<evidence type="ECO:0000313" key="18">
    <source>
        <dbReference type="EMBL" id="SDL41170.1"/>
    </source>
</evidence>
<accession>A0A1G9JU45</accession>
<dbReference type="InterPro" id="IPR014017">
    <property type="entry name" value="DNA_helicase_UvrD-like_C"/>
</dbReference>
<dbReference type="InterPro" id="IPR011604">
    <property type="entry name" value="PDDEXK-like_dom_sf"/>
</dbReference>
<keyword evidence="5 14" id="KW-0347">Helicase</keyword>
<evidence type="ECO:0000256" key="6">
    <source>
        <dbReference type="ARBA" id="ARBA00022839"/>
    </source>
</evidence>
<dbReference type="GO" id="GO:0004527">
    <property type="term" value="F:exonuclease activity"/>
    <property type="evidence" value="ECO:0007669"/>
    <property type="project" value="UniProtKB-KW"/>
</dbReference>
<keyword evidence="1" id="KW-0540">Nuclease</keyword>
<dbReference type="GO" id="GO:0000725">
    <property type="term" value="P:recombinational repair"/>
    <property type="evidence" value="ECO:0007669"/>
    <property type="project" value="TreeGrafter"/>
</dbReference>
<dbReference type="InterPro" id="IPR014016">
    <property type="entry name" value="UvrD-like_ATP-bd"/>
</dbReference>
<gene>
    <name evidence="18" type="ORF">SAMN05660337_2958</name>
</gene>
<dbReference type="GO" id="GO:0005829">
    <property type="term" value="C:cytosol"/>
    <property type="evidence" value="ECO:0007669"/>
    <property type="project" value="TreeGrafter"/>
</dbReference>
<evidence type="ECO:0000256" key="14">
    <source>
        <dbReference type="PROSITE-ProRule" id="PRU00560"/>
    </source>
</evidence>
<keyword evidence="4 14" id="KW-0378">Hydrolase</keyword>
<comment type="catalytic activity">
    <reaction evidence="11">
        <text>Couples ATP hydrolysis with the unwinding of duplex DNA by translocating in the 3'-5' direction.</text>
        <dbReference type="EC" id="5.6.2.4"/>
    </reaction>
</comment>
<feature type="region of interest" description="Disordered" evidence="15">
    <location>
        <begin position="859"/>
        <end position="893"/>
    </location>
</feature>
<dbReference type="AlphaFoldDB" id="A0A1G9JU45"/>
<dbReference type="SUPFAM" id="SSF52540">
    <property type="entry name" value="P-loop containing nucleoside triphosphate hydrolases"/>
    <property type="match status" value="1"/>
</dbReference>
<keyword evidence="8" id="KW-0238">DNA-binding</keyword>
<evidence type="ECO:0000256" key="3">
    <source>
        <dbReference type="ARBA" id="ARBA00022763"/>
    </source>
</evidence>
<feature type="binding site" evidence="14">
    <location>
        <begin position="7"/>
        <end position="14"/>
    </location>
    <ligand>
        <name>ATP</name>
        <dbReference type="ChEBI" id="CHEBI:30616"/>
    </ligand>
</feature>
<comment type="catalytic activity">
    <reaction evidence="13">
        <text>ATP + H2O = ADP + phosphate + H(+)</text>
        <dbReference type="Rhea" id="RHEA:13065"/>
        <dbReference type="ChEBI" id="CHEBI:15377"/>
        <dbReference type="ChEBI" id="CHEBI:15378"/>
        <dbReference type="ChEBI" id="CHEBI:30616"/>
        <dbReference type="ChEBI" id="CHEBI:43474"/>
        <dbReference type="ChEBI" id="CHEBI:456216"/>
        <dbReference type="EC" id="5.6.2.4"/>
    </reaction>
</comment>
<evidence type="ECO:0000256" key="7">
    <source>
        <dbReference type="ARBA" id="ARBA00022840"/>
    </source>
</evidence>
<keyword evidence="6 18" id="KW-0269">Exonuclease</keyword>
<evidence type="ECO:0000256" key="11">
    <source>
        <dbReference type="ARBA" id="ARBA00034617"/>
    </source>
</evidence>
<name>A0A1G9JU45_9BACT</name>
<dbReference type="Proteomes" id="UP000199053">
    <property type="component" value="Unassembled WGS sequence"/>
</dbReference>
<feature type="domain" description="UvrD-like helicase C-terminal" evidence="17">
    <location>
        <begin position="483"/>
        <end position="746"/>
    </location>
</feature>
<keyword evidence="10" id="KW-0413">Isomerase</keyword>
<feature type="domain" description="UvrD-like helicase ATP-binding" evidence="16">
    <location>
        <begin position="1"/>
        <end position="449"/>
    </location>
</feature>
<evidence type="ECO:0000256" key="10">
    <source>
        <dbReference type="ARBA" id="ARBA00023235"/>
    </source>
</evidence>
<feature type="compositionally biased region" description="Low complexity" evidence="15">
    <location>
        <begin position="864"/>
        <end position="880"/>
    </location>
</feature>
<keyword evidence="7 14" id="KW-0067">ATP-binding</keyword>
<evidence type="ECO:0000256" key="12">
    <source>
        <dbReference type="ARBA" id="ARBA00034808"/>
    </source>
</evidence>
<evidence type="ECO:0000256" key="9">
    <source>
        <dbReference type="ARBA" id="ARBA00023204"/>
    </source>
</evidence>
<keyword evidence="19" id="KW-1185">Reference proteome</keyword>
<dbReference type="InterPro" id="IPR038726">
    <property type="entry name" value="PDDEXK_AddAB-type"/>
</dbReference>
<evidence type="ECO:0000259" key="16">
    <source>
        <dbReference type="PROSITE" id="PS51198"/>
    </source>
</evidence>
<evidence type="ECO:0000256" key="15">
    <source>
        <dbReference type="SAM" id="MobiDB-lite"/>
    </source>
</evidence>
<evidence type="ECO:0000256" key="1">
    <source>
        <dbReference type="ARBA" id="ARBA00022722"/>
    </source>
</evidence>
<sequence>MLKQVKASAGSGKTYELTARFLSLLAGSQEEDSIPVCKSSQAKGYCWPEIMAVTFTNKAAAEMKERVVRSLKNRALDIEGDGLGKDWTPGAAKRQLTPILQRYNRLNIRTIDSLLNLLVRIFALELGLSPEFELLFDPATLFEPNFNKFLTHCEEGDEYRKKLMDDAVESLVIKENKQGFWLAEQMRFRLIRILEHVLECPGERLTDQEEIAGLLQSHFDKFMKAVSTMSSLIESESIAASSHLLKYLAHAASLDFMGEPKESTMLSKESFVDCVNKKSKGDINSFHEKIYEDLKKAHTLYRDQAMILRGAYALAPFVRIVEEIRDDIIEYQSLHGMLLSSSLPRVASYVLQNGEALPDAFCRMGSRLHHLLVDEFQDTSLAQWNAMIPLAVECLSKNGSLFYVGDVKQAIYSWRGGRSELFDEIADEPELAALSEFTPGHLDYNWRSLEKVIEFNNSFFDALADYDVATDLAEILYPNGPEDQQTELTEKIVSSFEGASQQLPPNQPREGGYVKLLKLFSETSSEIEAETKRNFNILMDDLCPRREFKDICVLVRSNGHAQLVCDWLVEKAIPVITENSLQLDRHPVVRQIVSLLKFLDYPQDDLAFLEFICGKEVFQRISAISNEEIVNWLGSRDKGPLYRRFSEKFPDFWNYHISPFLRKSGLMTPYDLASEMISRFQIIENSPQDELYIRRFLEVVHLAEEKRGTSLAAFLDFWEISSAEEKVPLPESVNAVRIMTIHKSKGLEFPVIIVPFHNWAVSGSDTTFTDIEVDGKILLTPMSSALGDTYYENRTRMFTEQLNLLYVAWTRAGDELYGFLPSEKVKSVTPALSAIETILEGRFNDLGLLEHGTAPVKIESSITSESPQENNPEPKNNPEQGELNQTDADHVDGSKYSELQSPELMAWLPRLRVYRHNLEDYSYDARMRGELAHKAMENLILTGDDEADSLRSTEAAFAQFPAIADEREKIIPEVAAMTSWAISVEDVRAAIERGRPEVAIMDRKGETHRADLLLLEENHALVVEYKTGSPSPENEKQVKRYLRLLKEMYGNQKELRGLLVYLDEKFTREVMI</sequence>
<keyword evidence="2 14" id="KW-0547">Nucleotide-binding</keyword>
<dbReference type="GO" id="GO:0043138">
    <property type="term" value="F:3'-5' DNA helicase activity"/>
    <property type="evidence" value="ECO:0007669"/>
    <property type="project" value="UniProtKB-EC"/>
</dbReference>